<dbReference type="PANTHER" id="PTHR24299">
    <property type="entry name" value="CYTOCHROME P450 FAMILY 1"/>
    <property type="match status" value="1"/>
</dbReference>
<name>A0ABC8SVE9_9AQUA</name>
<comment type="caution">
    <text evidence="2">The sequence shown here is derived from an EMBL/GenBank/DDBJ whole genome shotgun (WGS) entry which is preliminary data.</text>
</comment>
<gene>
    <name evidence="2" type="ORF">ILEXP_LOCUS29967</name>
</gene>
<dbReference type="SUPFAM" id="SSF48264">
    <property type="entry name" value="Cytochrome P450"/>
    <property type="match status" value="1"/>
</dbReference>
<keyword evidence="1" id="KW-0812">Transmembrane</keyword>
<dbReference type="PANTHER" id="PTHR24299:SF52">
    <property type="entry name" value="CYTOCHROME P450"/>
    <property type="match status" value="1"/>
</dbReference>
<organism evidence="2 3">
    <name type="scientific">Ilex paraguariensis</name>
    <name type="common">yerba mate</name>
    <dbReference type="NCBI Taxonomy" id="185542"/>
    <lineage>
        <taxon>Eukaryota</taxon>
        <taxon>Viridiplantae</taxon>
        <taxon>Streptophyta</taxon>
        <taxon>Embryophyta</taxon>
        <taxon>Tracheophyta</taxon>
        <taxon>Spermatophyta</taxon>
        <taxon>Magnoliopsida</taxon>
        <taxon>eudicotyledons</taxon>
        <taxon>Gunneridae</taxon>
        <taxon>Pentapetalae</taxon>
        <taxon>asterids</taxon>
        <taxon>campanulids</taxon>
        <taxon>Aquifoliales</taxon>
        <taxon>Aquifoliaceae</taxon>
        <taxon>Ilex</taxon>
    </lineage>
</organism>
<dbReference type="EMBL" id="CAUOFW020003636">
    <property type="protein sequence ID" value="CAK9161178.1"/>
    <property type="molecule type" value="Genomic_DNA"/>
</dbReference>
<dbReference type="Proteomes" id="UP001642360">
    <property type="component" value="Unassembled WGS sequence"/>
</dbReference>
<dbReference type="InterPro" id="IPR001128">
    <property type="entry name" value="Cyt_P450"/>
</dbReference>
<feature type="non-terminal residue" evidence="2">
    <location>
        <position position="1"/>
    </location>
</feature>
<reference evidence="2 3" key="1">
    <citation type="submission" date="2024-02" db="EMBL/GenBank/DDBJ databases">
        <authorList>
            <person name="Vignale AGUSTIN F."/>
            <person name="Sosa J E."/>
            <person name="Modenutti C."/>
        </authorList>
    </citation>
    <scope>NUCLEOTIDE SEQUENCE [LARGE SCALE GENOMIC DNA]</scope>
</reference>
<evidence type="ECO:0000313" key="2">
    <source>
        <dbReference type="EMBL" id="CAK9161178.1"/>
    </source>
</evidence>
<protein>
    <submittedName>
        <fullName evidence="2">Uncharacterized protein</fullName>
    </submittedName>
</protein>
<sequence length="397" mass="44981">LYKASYVRRNECGNIATLVHNRTLLHKALFHNKMAFTNNTSTLSSTNMAFTSISSTFSSANLIALAVLTLAIHMLKLQLGYQKQQPKRGGGPVLPPGPKPLPLIGCLHWMVVNKPAFRWIHRMMDKMNTEIACIRLGRIHVITVTSPEVAQEFLHSQDITFSSRPVHMSTELPTYGYLTVALTPSGNQWKKMRRVVTSEVLSARRHRWLQDKRMEEADHLTGYVYNLCNDHDEGGIVNVRTVTQHYCGNVIRKLMLNKRSFRKGMVDGGPGPEEIEHVEALFKVLAYINAFSISDYLPCLRLFDLDGHEGILRKALESIKKYNDPVIDERIHMWRNGIKKKSEEAEDILDVLIQLADHSIGAPLLTSSEIKAQILVRTLSFPFQTLSQALKLFLSIK</sequence>
<dbReference type="InterPro" id="IPR036396">
    <property type="entry name" value="Cyt_P450_sf"/>
</dbReference>
<keyword evidence="1" id="KW-0472">Membrane</keyword>
<dbReference type="Pfam" id="PF00067">
    <property type="entry name" value="p450"/>
    <property type="match status" value="1"/>
</dbReference>
<evidence type="ECO:0000313" key="3">
    <source>
        <dbReference type="Proteomes" id="UP001642360"/>
    </source>
</evidence>
<accession>A0ABC8SVE9</accession>
<feature type="transmembrane region" description="Helical" evidence="1">
    <location>
        <begin position="53"/>
        <end position="75"/>
    </location>
</feature>
<evidence type="ECO:0000256" key="1">
    <source>
        <dbReference type="SAM" id="Phobius"/>
    </source>
</evidence>
<keyword evidence="3" id="KW-1185">Reference proteome</keyword>
<dbReference type="Gene3D" id="1.10.630.10">
    <property type="entry name" value="Cytochrome P450"/>
    <property type="match status" value="1"/>
</dbReference>
<dbReference type="AlphaFoldDB" id="A0ABC8SVE9"/>
<keyword evidence="1" id="KW-1133">Transmembrane helix</keyword>
<proteinExistence type="predicted"/>